<dbReference type="InterPro" id="IPR002139">
    <property type="entry name" value="Ribo/fructo_kinase"/>
</dbReference>
<dbReference type="PROSITE" id="PS00584">
    <property type="entry name" value="PFKB_KINASES_2"/>
    <property type="match status" value="1"/>
</dbReference>
<evidence type="ECO:0000313" key="8">
    <source>
        <dbReference type="EMBL" id="SFQ32258.1"/>
    </source>
</evidence>
<dbReference type="InterPro" id="IPR002173">
    <property type="entry name" value="Carboh/pur_kinase_PfkB_CS"/>
</dbReference>
<dbReference type="RefSeq" id="WP_092282619.1">
    <property type="nucleotide sequence ID" value="NZ_FOXR01000027.1"/>
</dbReference>
<dbReference type="InterPro" id="IPR011611">
    <property type="entry name" value="PfkB_dom"/>
</dbReference>
<dbReference type="GO" id="GO:0008865">
    <property type="term" value="F:fructokinase activity"/>
    <property type="evidence" value="ECO:0007669"/>
    <property type="project" value="UniProtKB-ARBA"/>
</dbReference>
<keyword evidence="2 6" id="KW-0808">Transferase</keyword>
<evidence type="ECO:0000256" key="3">
    <source>
        <dbReference type="ARBA" id="ARBA00022741"/>
    </source>
</evidence>
<dbReference type="OrthoDB" id="9813569at2"/>
<dbReference type="PANTHER" id="PTHR43085">
    <property type="entry name" value="HEXOKINASE FAMILY MEMBER"/>
    <property type="match status" value="1"/>
</dbReference>
<dbReference type="Proteomes" id="UP000198577">
    <property type="component" value="Unassembled WGS sequence"/>
</dbReference>
<evidence type="ECO:0000313" key="9">
    <source>
        <dbReference type="Proteomes" id="UP000198577"/>
    </source>
</evidence>
<dbReference type="InterPro" id="IPR029056">
    <property type="entry name" value="Ribokinase-like"/>
</dbReference>
<keyword evidence="5" id="KW-0067">ATP-binding</keyword>
<reference evidence="8 9" key="1">
    <citation type="submission" date="2016-10" db="EMBL/GenBank/DDBJ databases">
        <authorList>
            <person name="de Groot N.N."/>
        </authorList>
    </citation>
    <scope>NUCLEOTIDE SEQUENCE [LARGE SCALE GENOMIC DNA]</scope>
    <source>
        <strain evidence="8 9">DSM 20678</strain>
    </source>
</reference>
<dbReference type="GO" id="GO:0006000">
    <property type="term" value="P:fructose metabolic process"/>
    <property type="evidence" value="ECO:0007669"/>
    <property type="project" value="UniProtKB-ARBA"/>
</dbReference>
<evidence type="ECO:0000256" key="5">
    <source>
        <dbReference type="ARBA" id="ARBA00022840"/>
    </source>
</evidence>
<gene>
    <name evidence="8" type="ORF">SAMN05444406_12729</name>
</gene>
<dbReference type="EMBL" id="FOXR01000027">
    <property type="protein sequence ID" value="SFQ32258.1"/>
    <property type="molecule type" value="Genomic_DNA"/>
</dbReference>
<dbReference type="InterPro" id="IPR050306">
    <property type="entry name" value="PfkB_Carbo_kinase"/>
</dbReference>
<sequence>MHGYDVIALGELLIDFTPAGISDNGNPLFEMNPGGAPANVLVAVTRLGGSCAFIGKVGDDHFGHFLKQMLENNNVDTRGLKYTSQANTTLAFVHLDDKGERSFTFLRNPGADTLLEEHEVETDIIDKGKIFHFGSLSMTHQPAERATLKAVEYAKQNGKVISYDPNWRPSLWKDVDMAKQKMILGLRYADIVKLSEEELKLLTEEPDIERAAQIVFDMGVKLVLVTLGDQGCYYMHSSGRGHVPAYQVKVVDTTGAGDAFLGGMLYNISRIDCPIEKMDCHQLEEIIRFANATAALCITKRGGIPAMPSIDEVEQLLK</sequence>
<dbReference type="AlphaFoldDB" id="A0A1I5XJY5"/>
<proteinExistence type="inferred from homology"/>
<dbReference type="GO" id="GO:0005524">
    <property type="term" value="F:ATP binding"/>
    <property type="evidence" value="ECO:0007669"/>
    <property type="project" value="UniProtKB-KW"/>
</dbReference>
<organism evidence="8 9">
    <name type="scientific">Caldicoprobacter faecalis</name>
    <dbReference type="NCBI Taxonomy" id="937334"/>
    <lineage>
        <taxon>Bacteria</taxon>
        <taxon>Bacillati</taxon>
        <taxon>Bacillota</taxon>
        <taxon>Clostridia</taxon>
        <taxon>Caldicoprobacterales</taxon>
        <taxon>Caldicoprobacteraceae</taxon>
        <taxon>Caldicoprobacter</taxon>
    </lineage>
</organism>
<dbReference type="PANTHER" id="PTHR43085:SF1">
    <property type="entry name" value="PSEUDOURIDINE KINASE-RELATED"/>
    <property type="match status" value="1"/>
</dbReference>
<evidence type="ECO:0000256" key="4">
    <source>
        <dbReference type="ARBA" id="ARBA00022777"/>
    </source>
</evidence>
<feature type="domain" description="Carbohydrate kinase PfkB" evidence="7">
    <location>
        <begin position="6"/>
        <end position="308"/>
    </location>
</feature>
<evidence type="ECO:0000256" key="1">
    <source>
        <dbReference type="ARBA" id="ARBA00010688"/>
    </source>
</evidence>
<comment type="similarity">
    <text evidence="1 6">Belongs to the carbohydrate kinase PfkB family.</text>
</comment>
<dbReference type="Pfam" id="PF00294">
    <property type="entry name" value="PfkB"/>
    <property type="match status" value="1"/>
</dbReference>
<dbReference type="STRING" id="937334.SAMN05444406_12729"/>
<dbReference type="Gene3D" id="3.40.1190.20">
    <property type="match status" value="1"/>
</dbReference>
<evidence type="ECO:0000256" key="6">
    <source>
        <dbReference type="RuleBase" id="RU003704"/>
    </source>
</evidence>
<dbReference type="SUPFAM" id="SSF53613">
    <property type="entry name" value="Ribokinase-like"/>
    <property type="match status" value="1"/>
</dbReference>
<evidence type="ECO:0000259" key="7">
    <source>
        <dbReference type="Pfam" id="PF00294"/>
    </source>
</evidence>
<dbReference type="CDD" id="cd01167">
    <property type="entry name" value="bac_FRK"/>
    <property type="match status" value="1"/>
</dbReference>
<accession>A0A1I5XJY5</accession>
<keyword evidence="3" id="KW-0547">Nucleotide-binding</keyword>
<protein>
    <submittedName>
        <fullName evidence="8">Fructokinase</fullName>
    </submittedName>
</protein>
<name>A0A1I5XJY5_9FIRM</name>
<evidence type="ECO:0000256" key="2">
    <source>
        <dbReference type="ARBA" id="ARBA00022679"/>
    </source>
</evidence>
<dbReference type="PRINTS" id="PR00990">
    <property type="entry name" value="RIBOKINASE"/>
</dbReference>
<keyword evidence="9" id="KW-1185">Reference proteome</keyword>
<keyword evidence="4 6" id="KW-0418">Kinase</keyword>